<dbReference type="Proteomes" id="UP000270697">
    <property type="component" value="Unassembled WGS sequence"/>
</dbReference>
<feature type="transmembrane region" description="Helical" evidence="1">
    <location>
        <begin position="125"/>
        <end position="146"/>
    </location>
</feature>
<dbReference type="OrthoDB" id="3294110at2"/>
<reference evidence="3 4" key="1">
    <citation type="submission" date="2016-10" db="EMBL/GenBank/DDBJ databases">
        <authorList>
            <person name="de Groot N.N."/>
        </authorList>
    </citation>
    <scope>NUCLEOTIDE SEQUENCE [LARGE SCALE GENOMIC DNA]</scope>
    <source>
        <strain evidence="3 4">CPCC 201259</strain>
    </source>
</reference>
<keyword evidence="5" id="KW-1185">Reference proteome</keyword>
<evidence type="ECO:0000313" key="4">
    <source>
        <dbReference type="Proteomes" id="UP000199398"/>
    </source>
</evidence>
<evidence type="ECO:0000256" key="1">
    <source>
        <dbReference type="SAM" id="Phobius"/>
    </source>
</evidence>
<keyword evidence="1" id="KW-0472">Membrane</keyword>
<evidence type="ECO:0000313" key="2">
    <source>
        <dbReference type="EMBL" id="RKT84082.1"/>
    </source>
</evidence>
<organism evidence="3 4">
    <name type="scientific">Saccharopolyspora antimicrobica</name>
    <dbReference type="NCBI Taxonomy" id="455193"/>
    <lineage>
        <taxon>Bacteria</taxon>
        <taxon>Bacillati</taxon>
        <taxon>Actinomycetota</taxon>
        <taxon>Actinomycetes</taxon>
        <taxon>Pseudonocardiales</taxon>
        <taxon>Pseudonocardiaceae</taxon>
        <taxon>Saccharopolyspora</taxon>
    </lineage>
</organism>
<dbReference type="RefSeq" id="WP_093158063.1">
    <property type="nucleotide sequence ID" value="NZ_FOUP01000019.1"/>
</dbReference>
<feature type="transmembrane region" description="Helical" evidence="1">
    <location>
        <begin position="153"/>
        <end position="172"/>
    </location>
</feature>
<dbReference type="EMBL" id="FOUP01000019">
    <property type="protein sequence ID" value="SFO62252.1"/>
    <property type="molecule type" value="Genomic_DNA"/>
</dbReference>
<feature type="transmembrane region" description="Helical" evidence="1">
    <location>
        <begin position="207"/>
        <end position="226"/>
    </location>
</feature>
<keyword evidence="1" id="KW-0812">Transmembrane</keyword>
<dbReference type="STRING" id="455193.SAMN05421805_11962"/>
<gene>
    <name evidence="2" type="ORF">ATL45_2381</name>
    <name evidence="3" type="ORF">SAMN05421805_11962</name>
</gene>
<evidence type="ECO:0000313" key="3">
    <source>
        <dbReference type="EMBL" id="SFO62252.1"/>
    </source>
</evidence>
<accession>A0A1I5IP70</accession>
<proteinExistence type="predicted"/>
<name>A0A1I5IP70_9PSEU</name>
<feature type="transmembrane region" description="Helical" evidence="1">
    <location>
        <begin position="79"/>
        <end position="100"/>
    </location>
</feature>
<dbReference type="AlphaFoldDB" id="A0A1I5IP70"/>
<dbReference type="EMBL" id="RBXX01000002">
    <property type="protein sequence ID" value="RKT84082.1"/>
    <property type="molecule type" value="Genomic_DNA"/>
</dbReference>
<feature type="transmembrane region" description="Helical" evidence="1">
    <location>
        <begin position="50"/>
        <end position="72"/>
    </location>
</feature>
<keyword evidence="1" id="KW-1133">Transmembrane helix</keyword>
<feature type="transmembrane region" description="Helical" evidence="1">
    <location>
        <begin position="178"/>
        <end position="195"/>
    </location>
</feature>
<evidence type="ECO:0000313" key="5">
    <source>
        <dbReference type="Proteomes" id="UP000270697"/>
    </source>
</evidence>
<dbReference type="Proteomes" id="UP000199398">
    <property type="component" value="Unassembled WGS sequence"/>
</dbReference>
<protein>
    <submittedName>
        <fullName evidence="3">Uncharacterized protein</fullName>
    </submittedName>
</protein>
<reference evidence="2 5" key="2">
    <citation type="submission" date="2018-10" db="EMBL/GenBank/DDBJ databases">
        <title>Sequencing the genomes of 1000 actinobacteria strains.</title>
        <authorList>
            <person name="Klenk H.-P."/>
        </authorList>
    </citation>
    <scope>NUCLEOTIDE SEQUENCE [LARGE SCALE GENOMIC DNA]</scope>
    <source>
        <strain evidence="2 5">DSM 45119</strain>
    </source>
</reference>
<sequence length="227" mass="23443">MTHTRFPGGLALVLGPLLMLAGALLRAGHDFFFPDQLAAFAAEPVLIQVAYGAFLIGNVVLWPGVVLLAVRIGETRPGWALWGGMLTVFGLFARAFHAGVDHLAFQLVDLRGVASATSLVSDAYGAYHVMSALNPAIMAGWVVLAFGAWRAGVLGPFRAVALGLMAALPIGVLKGTTAMSVVALAGLAVALVSLGHQELRTAPRTPVRRIALTAAAVVVMASVGTLG</sequence>